<sequence length="289" mass="30477">MGRTILVTGCSSGIGLATALAFAESGDTVIATMRDPARGRALAEAAKARGLTIEIAALDVTRSERFAPFVADLLTRHGRIDVLVNNAGMLPVGAFEDMDEAEIRRVMETNFFGAALLTRAVLPAMRARRGGYVIMISSLSGLAGRGGDAIYAASKFALEGLAEALRQEVARWNIHVALVEPAGFSTNLFTDAAKGMTGASGPASPYHPLIAAQQAEHARNADKGFAPDTLGRLIVDISRSDGRQLRWAADPVAERVMAQLLAGDDAGRMRFLDDVADIGWWVSGADGPG</sequence>
<dbReference type="InterPro" id="IPR057326">
    <property type="entry name" value="KR_dom"/>
</dbReference>
<dbReference type="RefSeq" id="WP_222990798.1">
    <property type="nucleotide sequence ID" value="NZ_JAINVV010000007.1"/>
</dbReference>
<reference evidence="5 6" key="1">
    <citation type="submission" date="2021-08" db="EMBL/GenBank/DDBJ databases">
        <authorList>
            <person name="Tuo L."/>
        </authorList>
    </citation>
    <scope>NUCLEOTIDE SEQUENCE [LARGE SCALE GENOMIC DNA]</scope>
    <source>
        <strain evidence="5 6">JCM 31229</strain>
    </source>
</reference>
<organism evidence="5 6">
    <name type="scientific">Sphingomonas colocasiae</name>
    <dbReference type="NCBI Taxonomy" id="1848973"/>
    <lineage>
        <taxon>Bacteria</taxon>
        <taxon>Pseudomonadati</taxon>
        <taxon>Pseudomonadota</taxon>
        <taxon>Alphaproteobacteria</taxon>
        <taxon>Sphingomonadales</taxon>
        <taxon>Sphingomonadaceae</taxon>
        <taxon>Sphingomonas</taxon>
    </lineage>
</organism>
<evidence type="ECO:0000256" key="3">
    <source>
        <dbReference type="RuleBase" id="RU000363"/>
    </source>
</evidence>
<gene>
    <name evidence="5" type="ORF">K7G82_15385</name>
</gene>
<dbReference type="PANTHER" id="PTHR43976">
    <property type="entry name" value="SHORT CHAIN DEHYDROGENASE"/>
    <property type="match status" value="1"/>
</dbReference>
<dbReference type="InterPro" id="IPR036291">
    <property type="entry name" value="NAD(P)-bd_dom_sf"/>
</dbReference>
<dbReference type="EMBL" id="JAINVV010000007">
    <property type="protein sequence ID" value="MBY8823687.1"/>
    <property type="molecule type" value="Genomic_DNA"/>
</dbReference>
<dbReference type="SUPFAM" id="SSF51735">
    <property type="entry name" value="NAD(P)-binding Rossmann-fold domains"/>
    <property type="match status" value="1"/>
</dbReference>
<dbReference type="PANTHER" id="PTHR43976:SF16">
    <property type="entry name" value="SHORT-CHAIN DEHYDROGENASE_REDUCTASE FAMILY PROTEIN"/>
    <property type="match status" value="1"/>
</dbReference>
<name>A0ABS7PQS6_9SPHN</name>
<dbReference type="SMART" id="SM00822">
    <property type="entry name" value="PKS_KR"/>
    <property type="match status" value="1"/>
</dbReference>
<accession>A0ABS7PQS6</accession>
<evidence type="ECO:0000256" key="1">
    <source>
        <dbReference type="ARBA" id="ARBA00006484"/>
    </source>
</evidence>
<dbReference type="PRINTS" id="PR00080">
    <property type="entry name" value="SDRFAMILY"/>
</dbReference>
<evidence type="ECO:0000256" key="2">
    <source>
        <dbReference type="ARBA" id="ARBA00023002"/>
    </source>
</evidence>
<comment type="caution">
    <text evidence="5">The sequence shown here is derived from an EMBL/GenBank/DDBJ whole genome shotgun (WGS) entry which is preliminary data.</text>
</comment>
<dbReference type="Gene3D" id="3.40.50.720">
    <property type="entry name" value="NAD(P)-binding Rossmann-like Domain"/>
    <property type="match status" value="1"/>
</dbReference>
<feature type="domain" description="Ketoreductase" evidence="4">
    <location>
        <begin position="3"/>
        <end position="182"/>
    </location>
</feature>
<dbReference type="PROSITE" id="PS00061">
    <property type="entry name" value="ADH_SHORT"/>
    <property type="match status" value="1"/>
</dbReference>
<protein>
    <submittedName>
        <fullName evidence="5">SDR family oxidoreductase</fullName>
    </submittedName>
</protein>
<dbReference type="InterPro" id="IPR051911">
    <property type="entry name" value="SDR_oxidoreductase"/>
</dbReference>
<dbReference type="CDD" id="cd05374">
    <property type="entry name" value="17beta-HSD-like_SDR_c"/>
    <property type="match status" value="1"/>
</dbReference>
<dbReference type="PRINTS" id="PR00081">
    <property type="entry name" value="GDHRDH"/>
</dbReference>
<proteinExistence type="inferred from homology"/>
<keyword evidence="2" id="KW-0560">Oxidoreductase</keyword>
<evidence type="ECO:0000313" key="5">
    <source>
        <dbReference type="EMBL" id="MBY8823687.1"/>
    </source>
</evidence>
<dbReference type="InterPro" id="IPR020904">
    <property type="entry name" value="Sc_DH/Rdtase_CS"/>
</dbReference>
<evidence type="ECO:0000313" key="6">
    <source>
        <dbReference type="Proteomes" id="UP000706039"/>
    </source>
</evidence>
<dbReference type="Pfam" id="PF00106">
    <property type="entry name" value="adh_short"/>
    <property type="match status" value="1"/>
</dbReference>
<dbReference type="Proteomes" id="UP000706039">
    <property type="component" value="Unassembled WGS sequence"/>
</dbReference>
<evidence type="ECO:0000259" key="4">
    <source>
        <dbReference type="SMART" id="SM00822"/>
    </source>
</evidence>
<keyword evidence="6" id="KW-1185">Reference proteome</keyword>
<dbReference type="InterPro" id="IPR002347">
    <property type="entry name" value="SDR_fam"/>
</dbReference>
<comment type="similarity">
    <text evidence="1 3">Belongs to the short-chain dehydrogenases/reductases (SDR) family.</text>
</comment>